<evidence type="ECO:0000313" key="5">
    <source>
        <dbReference type="EMBL" id="KAJ4847714.1"/>
    </source>
</evidence>
<protein>
    <recommendedName>
        <fullName evidence="3">Sulfotransferase</fullName>
        <ecNumber evidence="3">2.8.2.-</ecNumber>
    </recommendedName>
</protein>
<keyword evidence="2 3" id="KW-0808">Transferase</keyword>
<dbReference type="InterPro" id="IPR027417">
    <property type="entry name" value="P-loop_NTPase"/>
</dbReference>
<dbReference type="PANTHER" id="PTHR11783">
    <property type="entry name" value="SULFOTRANSFERASE SULT"/>
    <property type="match status" value="1"/>
</dbReference>
<dbReference type="Proteomes" id="UP001141552">
    <property type="component" value="Unassembled WGS sequence"/>
</dbReference>
<dbReference type="Gene3D" id="3.40.50.300">
    <property type="entry name" value="P-loop containing nucleotide triphosphate hydrolases"/>
    <property type="match status" value="2"/>
</dbReference>
<comment type="caution">
    <text evidence="5">The sequence shown here is derived from an EMBL/GenBank/DDBJ whole genome shotgun (WGS) entry which is preliminary data.</text>
</comment>
<organism evidence="5 6">
    <name type="scientific">Turnera subulata</name>
    <dbReference type="NCBI Taxonomy" id="218843"/>
    <lineage>
        <taxon>Eukaryota</taxon>
        <taxon>Viridiplantae</taxon>
        <taxon>Streptophyta</taxon>
        <taxon>Embryophyta</taxon>
        <taxon>Tracheophyta</taxon>
        <taxon>Spermatophyta</taxon>
        <taxon>Magnoliopsida</taxon>
        <taxon>eudicotyledons</taxon>
        <taxon>Gunneridae</taxon>
        <taxon>Pentapetalae</taxon>
        <taxon>rosids</taxon>
        <taxon>fabids</taxon>
        <taxon>Malpighiales</taxon>
        <taxon>Passifloraceae</taxon>
        <taxon>Turnera</taxon>
    </lineage>
</organism>
<dbReference type="EMBL" id="JAKUCV010001090">
    <property type="protein sequence ID" value="KAJ4847714.1"/>
    <property type="molecule type" value="Genomic_DNA"/>
</dbReference>
<dbReference type="Pfam" id="PF00685">
    <property type="entry name" value="Sulfotransfer_1"/>
    <property type="match status" value="2"/>
</dbReference>
<dbReference type="SUPFAM" id="SSF52540">
    <property type="entry name" value="P-loop containing nucleoside triphosphate hydrolases"/>
    <property type="match status" value="1"/>
</dbReference>
<dbReference type="InterPro" id="IPR000863">
    <property type="entry name" value="Sulfotransferase_dom"/>
</dbReference>
<proteinExistence type="inferred from homology"/>
<reference evidence="5" key="2">
    <citation type="journal article" date="2023" name="Plants (Basel)">
        <title>Annotation of the Turnera subulata (Passifloraceae) Draft Genome Reveals the S-Locus Evolved after the Divergence of Turneroideae from Passifloroideae in a Stepwise Manner.</title>
        <authorList>
            <person name="Henning P.M."/>
            <person name="Roalson E.H."/>
            <person name="Mir W."/>
            <person name="McCubbin A.G."/>
            <person name="Shore J.S."/>
        </authorList>
    </citation>
    <scope>NUCLEOTIDE SEQUENCE</scope>
    <source>
        <strain evidence="5">F60SS</strain>
    </source>
</reference>
<dbReference type="GO" id="GO:0008146">
    <property type="term" value="F:sulfotransferase activity"/>
    <property type="evidence" value="ECO:0007669"/>
    <property type="project" value="InterPro"/>
</dbReference>
<comment type="similarity">
    <text evidence="1 3">Belongs to the sulfotransferase 1 family.</text>
</comment>
<keyword evidence="6" id="KW-1185">Reference proteome</keyword>
<dbReference type="OrthoDB" id="205623at2759"/>
<feature type="domain" description="Sulfotransferase" evidence="4">
    <location>
        <begin position="153"/>
        <end position="200"/>
    </location>
</feature>
<dbReference type="EC" id="2.8.2.-" evidence="3"/>
<dbReference type="AlphaFoldDB" id="A0A9Q0GCI6"/>
<feature type="non-terminal residue" evidence="5">
    <location>
        <position position="1"/>
    </location>
</feature>
<evidence type="ECO:0000313" key="6">
    <source>
        <dbReference type="Proteomes" id="UP001141552"/>
    </source>
</evidence>
<evidence type="ECO:0000256" key="2">
    <source>
        <dbReference type="ARBA" id="ARBA00022679"/>
    </source>
</evidence>
<sequence length="208" mass="23735">KCGTLYTTSAFLNSHRLLTLFNFEATKYTNTHTLMEDIDKNGEDELLSSLPKIKAWRYSTLYNYQGFWYIPGAVHAVASCQRHFEAQNTDTIIATFPKTGTTWLKALAFAILTRAQYPPSQSSLLSSNPHELVPFLELKLYINNQIPDDMEHNKTGQSILDFENKTLFRRAEIGGWINLLTPEMVERLTNVMEQKLAGSGLVFKIRPQ</sequence>
<evidence type="ECO:0000259" key="4">
    <source>
        <dbReference type="Pfam" id="PF00685"/>
    </source>
</evidence>
<evidence type="ECO:0000256" key="3">
    <source>
        <dbReference type="RuleBase" id="RU361155"/>
    </source>
</evidence>
<feature type="non-terminal residue" evidence="5">
    <location>
        <position position="208"/>
    </location>
</feature>
<gene>
    <name evidence="5" type="ORF">Tsubulata_027606</name>
</gene>
<feature type="domain" description="Sulfotransferase" evidence="4">
    <location>
        <begin position="89"/>
        <end position="140"/>
    </location>
</feature>
<name>A0A9Q0GCI6_9ROSI</name>
<evidence type="ECO:0000256" key="1">
    <source>
        <dbReference type="ARBA" id="ARBA00005771"/>
    </source>
</evidence>
<accession>A0A9Q0GCI6</accession>
<reference evidence="5" key="1">
    <citation type="submission" date="2022-02" db="EMBL/GenBank/DDBJ databases">
        <authorList>
            <person name="Henning P.M."/>
            <person name="McCubbin A.G."/>
            <person name="Shore J.S."/>
        </authorList>
    </citation>
    <scope>NUCLEOTIDE SEQUENCE</scope>
    <source>
        <strain evidence="5">F60SS</strain>
        <tissue evidence="5">Leaves</tissue>
    </source>
</reference>